<dbReference type="PANTHER" id="PTHR10566">
    <property type="entry name" value="CHAPERONE-ACTIVITY OF BC1 COMPLEX CABC1 -RELATED"/>
    <property type="match status" value="1"/>
</dbReference>
<dbReference type="AlphaFoldDB" id="A0A830DAP5"/>
<proteinExistence type="inferred from homology"/>
<evidence type="ECO:0000259" key="2">
    <source>
        <dbReference type="Pfam" id="PF03109"/>
    </source>
</evidence>
<dbReference type="EMBL" id="BMAC01001107">
    <property type="protein sequence ID" value="GFQ05675.1"/>
    <property type="molecule type" value="Genomic_DNA"/>
</dbReference>
<feature type="domain" description="ABC1 atypical kinase-like" evidence="2">
    <location>
        <begin position="131"/>
        <end position="206"/>
    </location>
</feature>
<sequence>MTPETRMPPRLAPQTRIRKDHRLGDEIFIIFPSGDPSRDPRSTCRESRAVTQPILTMSVPGSSLIKHFPVERFYQLRKKGELYPSSLVSYFPNRSGQTPAQAKPILFHLYYSRSSKSDLPQIRSDQSIAPSVHRAILHNGEKVVVKVQRPGLKKLFDIDLKNLKLIAEYFQKSESLGGPTRDWIGIYEECAKILYEEIDYMNKGKMLIGFVEISEI</sequence>
<keyword evidence="4" id="KW-1185">Reference proteome</keyword>
<dbReference type="PANTHER" id="PTHR10566:SF113">
    <property type="entry name" value="PROTEIN ACTIVITY OF BC1 COMPLEX KINASE 7, CHLOROPLASTIC"/>
    <property type="match status" value="1"/>
</dbReference>
<protein>
    <submittedName>
        <fullName evidence="3">Uncharacterized protein sll1770</fullName>
    </submittedName>
</protein>
<dbReference type="OrthoDB" id="765337at2759"/>
<comment type="similarity">
    <text evidence="1">Belongs to the protein kinase superfamily. ADCK protein kinase family.</text>
</comment>
<comment type="caution">
    <text evidence="3">The sequence shown here is derived from an EMBL/GenBank/DDBJ whole genome shotgun (WGS) entry which is preliminary data.</text>
</comment>
<dbReference type="GO" id="GO:0046467">
    <property type="term" value="P:membrane lipid biosynthetic process"/>
    <property type="evidence" value="ECO:0007669"/>
    <property type="project" value="TreeGrafter"/>
</dbReference>
<dbReference type="InterPro" id="IPR050154">
    <property type="entry name" value="UbiB_kinase"/>
</dbReference>
<organism evidence="3 4">
    <name type="scientific">Phtheirospermum japonicum</name>
    <dbReference type="NCBI Taxonomy" id="374723"/>
    <lineage>
        <taxon>Eukaryota</taxon>
        <taxon>Viridiplantae</taxon>
        <taxon>Streptophyta</taxon>
        <taxon>Embryophyta</taxon>
        <taxon>Tracheophyta</taxon>
        <taxon>Spermatophyta</taxon>
        <taxon>Magnoliopsida</taxon>
        <taxon>eudicotyledons</taxon>
        <taxon>Gunneridae</taxon>
        <taxon>Pentapetalae</taxon>
        <taxon>asterids</taxon>
        <taxon>lamiids</taxon>
        <taxon>Lamiales</taxon>
        <taxon>Orobanchaceae</taxon>
        <taxon>Orobanchaceae incertae sedis</taxon>
        <taxon>Phtheirospermum</taxon>
    </lineage>
</organism>
<dbReference type="Proteomes" id="UP000653305">
    <property type="component" value="Unassembled WGS sequence"/>
</dbReference>
<dbReference type="GO" id="GO:0016020">
    <property type="term" value="C:membrane"/>
    <property type="evidence" value="ECO:0007669"/>
    <property type="project" value="GOC"/>
</dbReference>
<evidence type="ECO:0000313" key="3">
    <source>
        <dbReference type="EMBL" id="GFQ05675.1"/>
    </source>
</evidence>
<accession>A0A830DAP5</accession>
<reference evidence="3" key="1">
    <citation type="submission" date="2020-07" db="EMBL/GenBank/DDBJ databases">
        <title>Ethylene signaling mediates host invasion by parasitic plants.</title>
        <authorList>
            <person name="Yoshida S."/>
        </authorList>
    </citation>
    <scope>NUCLEOTIDE SEQUENCE</scope>
    <source>
        <strain evidence="3">Okayama</strain>
    </source>
</reference>
<dbReference type="GO" id="GO:1901031">
    <property type="term" value="P:regulation of response to reactive oxygen species"/>
    <property type="evidence" value="ECO:0007669"/>
    <property type="project" value="TreeGrafter"/>
</dbReference>
<name>A0A830DAP5_9LAMI</name>
<dbReference type="Pfam" id="PF03109">
    <property type="entry name" value="ABC1"/>
    <property type="match status" value="1"/>
</dbReference>
<evidence type="ECO:0000313" key="4">
    <source>
        <dbReference type="Proteomes" id="UP000653305"/>
    </source>
</evidence>
<gene>
    <name evidence="3" type="ORF">PHJA_002711600</name>
</gene>
<evidence type="ECO:0000256" key="1">
    <source>
        <dbReference type="ARBA" id="ARBA00009670"/>
    </source>
</evidence>
<dbReference type="InterPro" id="IPR004147">
    <property type="entry name" value="ABC1_dom"/>
</dbReference>